<dbReference type="InterPro" id="IPR005119">
    <property type="entry name" value="LysR_subst-bd"/>
</dbReference>
<keyword evidence="3" id="KW-0238">DNA-binding</keyword>
<dbReference type="PANTHER" id="PTHR30346">
    <property type="entry name" value="TRANSCRIPTIONAL DUAL REGULATOR HCAR-RELATED"/>
    <property type="match status" value="1"/>
</dbReference>
<dbReference type="CDD" id="cd08414">
    <property type="entry name" value="PBP2_LTTR_aromatics_like"/>
    <property type="match status" value="1"/>
</dbReference>
<evidence type="ECO:0000256" key="2">
    <source>
        <dbReference type="ARBA" id="ARBA00023015"/>
    </source>
</evidence>
<evidence type="ECO:0000256" key="1">
    <source>
        <dbReference type="ARBA" id="ARBA00009437"/>
    </source>
</evidence>
<dbReference type="EMBL" id="JAMTCK010000005">
    <property type="protein sequence ID" value="MCP2165484.1"/>
    <property type="molecule type" value="Genomic_DNA"/>
</dbReference>
<proteinExistence type="inferred from homology"/>
<dbReference type="SUPFAM" id="SSF46785">
    <property type="entry name" value="Winged helix' DNA-binding domain"/>
    <property type="match status" value="1"/>
</dbReference>
<reference evidence="6" key="1">
    <citation type="submission" date="2022-06" db="EMBL/GenBank/DDBJ databases">
        <title>Genomic Encyclopedia of Archaeal and Bacterial Type Strains, Phase II (KMG-II): from individual species to whole genera.</title>
        <authorList>
            <person name="Goeker M."/>
        </authorList>
    </citation>
    <scope>NUCLEOTIDE SEQUENCE</scope>
    <source>
        <strain evidence="6">DSM 43935</strain>
    </source>
</reference>
<dbReference type="InterPro" id="IPR036388">
    <property type="entry name" value="WH-like_DNA-bd_sf"/>
</dbReference>
<dbReference type="PRINTS" id="PR00039">
    <property type="entry name" value="HTHLYSR"/>
</dbReference>
<evidence type="ECO:0000256" key="4">
    <source>
        <dbReference type="ARBA" id="ARBA00023163"/>
    </source>
</evidence>
<dbReference type="Gene3D" id="3.40.190.10">
    <property type="entry name" value="Periplasmic binding protein-like II"/>
    <property type="match status" value="2"/>
</dbReference>
<dbReference type="SUPFAM" id="SSF53850">
    <property type="entry name" value="Periplasmic binding protein-like II"/>
    <property type="match status" value="1"/>
</dbReference>
<protein>
    <submittedName>
        <fullName evidence="6">Transcriptional regulator, LysR family</fullName>
    </submittedName>
</protein>
<dbReference type="Pfam" id="PF03466">
    <property type="entry name" value="LysR_substrate"/>
    <property type="match status" value="1"/>
</dbReference>
<dbReference type="InterPro" id="IPR036390">
    <property type="entry name" value="WH_DNA-bd_sf"/>
</dbReference>
<keyword evidence="4" id="KW-0804">Transcription</keyword>
<dbReference type="Gene3D" id="1.10.10.10">
    <property type="entry name" value="Winged helix-like DNA-binding domain superfamily/Winged helix DNA-binding domain"/>
    <property type="match status" value="1"/>
</dbReference>
<evidence type="ECO:0000313" key="6">
    <source>
        <dbReference type="EMBL" id="MCP2165484.1"/>
    </source>
</evidence>
<sequence length="304" mass="33257">MDVHVRDLRYFVAVAEELSFTRAASRLFIAQPSLSKQIRQLETLLRVTLFDRDHRSVALTAAGAALLPQARLIIQQWEAAQCEISHVVTAGRMTVTVGFHTRIGRGLTAGVTARMATLLPGWKLLFRQVSWSDPTVGLASGDVDVAIAWLPMPDNREFSWRVVATEERWVALPVGHRLAAQEVVPLDELADEPFIALPRTAGQLREFWLGNDQRPAPARVVAEAETAEESLEAVGSGLGLVLLSSGNAEIYQRDDIVCRPVAGLTPSELAVVWRARDERPALRVVIDACARCLCDQPGAMTPAG</sequence>
<evidence type="ECO:0000256" key="3">
    <source>
        <dbReference type="ARBA" id="ARBA00023125"/>
    </source>
</evidence>
<dbReference type="Pfam" id="PF00126">
    <property type="entry name" value="HTH_1"/>
    <property type="match status" value="1"/>
</dbReference>
<dbReference type="GO" id="GO:0032993">
    <property type="term" value="C:protein-DNA complex"/>
    <property type="evidence" value="ECO:0007669"/>
    <property type="project" value="TreeGrafter"/>
</dbReference>
<gene>
    <name evidence="6" type="ORF">LX83_002342</name>
</gene>
<dbReference type="FunFam" id="1.10.10.10:FF:000001">
    <property type="entry name" value="LysR family transcriptional regulator"/>
    <property type="match status" value="1"/>
</dbReference>
<dbReference type="GO" id="GO:0003677">
    <property type="term" value="F:DNA binding"/>
    <property type="evidence" value="ECO:0007669"/>
    <property type="project" value="UniProtKB-KW"/>
</dbReference>
<keyword evidence="7" id="KW-1185">Reference proteome</keyword>
<name>A0AAE3KGH9_9PSEU</name>
<dbReference type="Proteomes" id="UP001206128">
    <property type="component" value="Unassembled WGS sequence"/>
</dbReference>
<evidence type="ECO:0000259" key="5">
    <source>
        <dbReference type="PROSITE" id="PS50931"/>
    </source>
</evidence>
<dbReference type="GO" id="GO:0003700">
    <property type="term" value="F:DNA-binding transcription factor activity"/>
    <property type="evidence" value="ECO:0007669"/>
    <property type="project" value="InterPro"/>
</dbReference>
<dbReference type="RefSeq" id="WP_253770349.1">
    <property type="nucleotide sequence ID" value="NZ_JAMTCK010000005.1"/>
</dbReference>
<dbReference type="PANTHER" id="PTHR30346:SF0">
    <property type="entry name" value="HCA OPERON TRANSCRIPTIONAL ACTIVATOR HCAR"/>
    <property type="match status" value="1"/>
</dbReference>
<dbReference type="PROSITE" id="PS50931">
    <property type="entry name" value="HTH_LYSR"/>
    <property type="match status" value="1"/>
</dbReference>
<dbReference type="InterPro" id="IPR000847">
    <property type="entry name" value="LysR_HTH_N"/>
</dbReference>
<keyword evidence="2" id="KW-0805">Transcription regulation</keyword>
<feature type="domain" description="HTH lysR-type" evidence="5">
    <location>
        <begin position="1"/>
        <end position="60"/>
    </location>
</feature>
<accession>A0AAE3KGH9</accession>
<evidence type="ECO:0000313" key="7">
    <source>
        <dbReference type="Proteomes" id="UP001206128"/>
    </source>
</evidence>
<organism evidence="6 7">
    <name type="scientific">Goodfellowiella coeruleoviolacea</name>
    <dbReference type="NCBI Taxonomy" id="334858"/>
    <lineage>
        <taxon>Bacteria</taxon>
        <taxon>Bacillati</taxon>
        <taxon>Actinomycetota</taxon>
        <taxon>Actinomycetes</taxon>
        <taxon>Pseudonocardiales</taxon>
        <taxon>Pseudonocardiaceae</taxon>
        <taxon>Goodfellowiella</taxon>
    </lineage>
</organism>
<comment type="caution">
    <text evidence="6">The sequence shown here is derived from an EMBL/GenBank/DDBJ whole genome shotgun (WGS) entry which is preliminary data.</text>
</comment>
<dbReference type="AlphaFoldDB" id="A0AAE3KGH9"/>
<comment type="similarity">
    <text evidence="1">Belongs to the LysR transcriptional regulatory family.</text>
</comment>